<sequence>MRVDLLKELRQEMQENNTSHSKEEDHIILRRVSTGGSNFVPEFDDGDESDDDNDLHELFIDTPPPHRLVAKGKIHDFGDKIHHQTVGLGNVRVEVVKVLEANAPVPIPSGEVQTAGQAPKNFIAWPRRLLKDVKTQVSTPLVHIQKYWSCVWIH</sequence>
<dbReference type="OrthoDB" id="1436528at2759"/>
<accession>A0A9P0YID2</accession>
<dbReference type="PANTHER" id="PTHR33018:SF34">
    <property type="entry name" value="OS02G0472350 PROTEIN"/>
    <property type="match status" value="1"/>
</dbReference>
<evidence type="ECO:0000313" key="2">
    <source>
        <dbReference type="EMBL" id="CAH9058576.1"/>
    </source>
</evidence>
<feature type="domain" description="DUF8039" evidence="1">
    <location>
        <begin position="58"/>
        <end position="130"/>
    </location>
</feature>
<organism evidence="2 3">
    <name type="scientific">Cuscuta europaea</name>
    <name type="common">European dodder</name>
    <dbReference type="NCBI Taxonomy" id="41803"/>
    <lineage>
        <taxon>Eukaryota</taxon>
        <taxon>Viridiplantae</taxon>
        <taxon>Streptophyta</taxon>
        <taxon>Embryophyta</taxon>
        <taxon>Tracheophyta</taxon>
        <taxon>Spermatophyta</taxon>
        <taxon>Magnoliopsida</taxon>
        <taxon>eudicotyledons</taxon>
        <taxon>Gunneridae</taxon>
        <taxon>Pentapetalae</taxon>
        <taxon>asterids</taxon>
        <taxon>lamiids</taxon>
        <taxon>Solanales</taxon>
        <taxon>Convolvulaceae</taxon>
        <taxon>Cuscuteae</taxon>
        <taxon>Cuscuta</taxon>
        <taxon>Cuscuta subgen. Cuscuta</taxon>
    </lineage>
</organism>
<dbReference type="PANTHER" id="PTHR33018">
    <property type="entry name" value="OS10G0338966 PROTEIN-RELATED"/>
    <property type="match status" value="1"/>
</dbReference>
<keyword evidence="3" id="KW-1185">Reference proteome</keyword>
<dbReference type="AlphaFoldDB" id="A0A9P0YID2"/>
<evidence type="ECO:0000259" key="1">
    <source>
        <dbReference type="Pfam" id="PF26133"/>
    </source>
</evidence>
<evidence type="ECO:0000313" key="3">
    <source>
        <dbReference type="Proteomes" id="UP001152484"/>
    </source>
</evidence>
<comment type="caution">
    <text evidence="2">The sequence shown here is derived from an EMBL/GenBank/DDBJ whole genome shotgun (WGS) entry which is preliminary data.</text>
</comment>
<gene>
    <name evidence="2" type="ORF">CEURO_LOCUS1276</name>
</gene>
<name>A0A9P0YID2_CUSEU</name>
<dbReference type="Pfam" id="PF26133">
    <property type="entry name" value="DUF8039"/>
    <property type="match status" value="1"/>
</dbReference>
<proteinExistence type="predicted"/>
<reference evidence="2" key="1">
    <citation type="submission" date="2022-07" db="EMBL/GenBank/DDBJ databases">
        <authorList>
            <person name="Macas J."/>
            <person name="Novak P."/>
            <person name="Neumann P."/>
        </authorList>
    </citation>
    <scope>NUCLEOTIDE SEQUENCE</scope>
</reference>
<dbReference type="EMBL" id="CAMAPE010000004">
    <property type="protein sequence ID" value="CAH9058576.1"/>
    <property type="molecule type" value="Genomic_DNA"/>
</dbReference>
<dbReference type="InterPro" id="IPR058352">
    <property type="entry name" value="DUF8039"/>
</dbReference>
<dbReference type="Proteomes" id="UP001152484">
    <property type="component" value="Unassembled WGS sequence"/>
</dbReference>
<protein>
    <recommendedName>
        <fullName evidence="1">DUF8039 domain-containing protein</fullName>
    </recommendedName>
</protein>